<comment type="caution">
    <text evidence="1">The sequence shown here is derived from an EMBL/GenBank/DDBJ whole genome shotgun (WGS) entry which is preliminary data.</text>
</comment>
<dbReference type="EMBL" id="PRFA01000070">
    <property type="protein sequence ID" value="PWU88631.1"/>
    <property type="molecule type" value="Genomic_DNA"/>
</dbReference>
<organism evidence="1 2">
    <name type="scientific">Trypanosoma cruzi</name>
    <dbReference type="NCBI Taxonomy" id="5693"/>
    <lineage>
        <taxon>Eukaryota</taxon>
        <taxon>Discoba</taxon>
        <taxon>Euglenozoa</taxon>
        <taxon>Kinetoplastea</taxon>
        <taxon>Metakinetoplastina</taxon>
        <taxon>Trypanosomatida</taxon>
        <taxon>Trypanosomatidae</taxon>
        <taxon>Trypanosoma</taxon>
        <taxon>Schizotrypanum</taxon>
    </lineage>
</organism>
<sequence>MSGTEGEMTLPETLQRISMRNGAESHIFSMDSEEPNLTEEPQLIALPSVSQLLDLVRAIRSQYIQLVVEIAEASGNKTLSSDASSKFTKQLEALAHPIVELQRGIRSKNAQSVRLELRNYLANEVEARRRVLSRMGAALSIAKQSLV</sequence>
<reference evidence="1 2" key="1">
    <citation type="journal article" date="2018" name="Microb. Genom.">
        <title>Expanding an expanded genome: long-read sequencing of Trypanosoma cruzi.</title>
        <authorList>
            <person name="Berna L."/>
            <person name="Rodriguez M."/>
            <person name="Chiribao M.L."/>
            <person name="Parodi-Talice A."/>
            <person name="Pita S."/>
            <person name="Rijo G."/>
            <person name="Alvarez-Valin F."/>
            <person name="Robello C."/>
        </authorList>
    </citation>
    <scope>NUCLEOTIDE SEQUENCE [LARGE SCALE GENOMIC DNA]</scope>
    <source>
        <strain evidence="1 2">Dm28c</strain>
    </source>
</reference>
<dbReference type="VEuPathDB" id="TriTrypDB:TCDM_14353"/>
<dbReference type="VEuPathDB" id="TriTrypDB:C4B63_70g440c"/>
<dbReference type="VEuPathDB" id="TriTrypDB:C3747_43g264c"/>
<dbReference type="VEuPathDB" id="TriTrypDB:TcCLB.503613.70"/>
<proteinExistence type="predicted"/>
<dbReference type="OrthoDB" id="273633at2759"/>
<name>A0A2V2UXD0_TRYCR</name>
<dbReference type="VEuPathDB" id="TriTrypDB:TcYC6_0044270"/>
<dbReference type="VEuPathDB" id="TriTrypDB:BCY84_12945"/>
<dbReference type="Proteomes" id="UP000246121">
    <property type="component" value="Unassembled WGS sequence"/>
</dbReference>
<accession>A0A2V2UXD0</accession>
<evidence type="ECO:0000313" key="1">
    <source>
        <dbReference type="EMBL" id="PWU88631.1"/>
    </source>
</evidence>
<dbReference type="VEuPathDB" id="TriTrypDB:TcBrA4_0089490"/>
<dbReference type="AlphaFoldDB" id="A0A2V2UXD0"/>
<protein>
    <submittedName>
        <fullName evidence="1">Uncharacterized protein</fullName>
    </submittedName>
</protein>
<dbReference type="VEuPathDB" id="TriTrypDB:TcG_03410"/>
<dbReference type="VEuPathDB" id="TriTrypDB:TcCLB.511165.30"/>
<dbReference type="VEuPathDB" id="TriTrypDB:TcCL_NonESM10053"/>
<gene>
    <name evidence="1" type="ORF">C4B63_70g440c</name>
</gene>
<evidence type="ECO:0000313" key="2">
    <source>
        <dbReference type="Proteomes" id="UP000246121"/>
    </source>
</evidence>